<dbReference type="AlphaFoldDB" id="A0A0P1I1N5"/>
<proteinExistence type="predicted"/>
<feature type="transmembrane region" description="Helical" evidence="1">
    <location>
        <begin position="41"/>
        <end position="59"/>
    </location>
</feature>
<evidence type="ECO:0000313" key="3">
    <source>
        <dbReference type="Proteomes" id="UP000051260"/>
    </source>
</evidence>
<name>A0A0P1I1N5_9RHOB</name>
<keyword evidence="1" id="KW-0472">Membrane</keyword>
<accession>A0A0P1I1N5</accession>
<keyword evidence="1" id="KW-1133">Transmembrane helix</keyword>
<protein>
    <submittedName>
        <fullName evidence="2">Uncharacterized protein</fullName>
    </submittedName>
</protein>
<evidence type="ECO:0000313" key="2">
    <source>
        <dbReference type="EMBL" id="CUJ84802.1"/>
    </source>
</evidence>
<dbReference type="EMBL" id="CYUD01000001">
    <property type="protein sequence ID" value="CUJ84802.1"/>
    <property type="molecule type" value="Genomic_DNA"/>
</dbReference>
<organism evidence="2 3">
    <name type="scientific">Ruegeria denitrificans</name>
    <dbReference type="NCBI Taxonomy" id="1715692"/>
    <lineage>
        <taxon>Bacteria</taxon>
        <taxon>Pseudomonadati</taxon>
        <taxon>Pseudomonadota</taxon>
        <taxon>Alphaproteobacteria</taxon>
        <taxon>Rhodobacterales</taxon>
        <taxon>Roseobacteraceae</taxon>
        <taxon>Ruegeria</taxon>
    </lineage>
</organism>
<reference evidence="3" key="1">
    <citation type="submission" date="2015-09" db="EMBL/GenBank/DDBJ databases">
        <authorList>
            <person name="Rodrigo-Torres L."/>
            <person name="Arahal D.R."/>
        </authorList>
    </citation>
    <scope>NUCLEOTIDE SEQUENCE [LARGE SCALE GENOMIC DNA]</scope>
    <source>
        <strain evidence="3">CECT 5091</strain>
    </source>
</reference>
<sequence length="77" mass="8542">MQTSDLFRWLYTTTGLWLILSPFLIFSRFALSQGVVTNEAVTLMVFGLLALVILSRVSAARGTVQFKLPLAAFSETD</sequence>
<dbReference type="STRING" id="1715692.RUE5091_00263"/>
<dbReference type="Proteomes" id="UP000051260">
    <property type="component" value="Unassembled WGS sequence"/>
</dbReference>
<keyword evidence="3" id="KW-1185">Reference proteome</keyword>
<feature type="transmembrane region" description="Helical" evidence="1">
    <location>
        <begin position="9"/>
        <end position="29"/>
    </location>
</feature>
<evidence type="ECO:0000256" key="1">
    <source>
        <dbReference type="SAM" id="Phobius"/>
    </source>
</evidence>
<keyword evidence="1" id="KW-0812">Transmembrane</keyword>
<gene>
    <name evidence="2" type="ORF">RUE5091_00263</name>
</gene>
<dbReference type="OrthoDB" id="7871566at2"/>